<reference evidence="4" key="1">
    <citation type="submission" date="2018-04" db="EMBL/GenBank/DDBJ databases">
        <title>Whole genome sequencing of Hypsizygus marmoreus.</title>
        <authorList>
            <person name="Choi I.-G."/>
            <person name="Min B."/>
            <person name="Kim J.-G."/>
            <person name="Kim S."/>
            <person name="Oh Y.-L."/>
            <person name="Kong W.-S."/>
            <person name="Park H."/>
            <person name="Jeong J."/>
            <person name="Song E.-S."/>
        </authorList>
    </citation>
    <scope>NUCLEOTIDE SEQUENCE [LARGE SCALE GENOMIC DNA]</scope>
    <source>
        <strain evidence="4">51987-8</strain>
    </source>
</reference>
<gene>
    <name evidence="4" type="ORF">Hypma_005461</name>
</gene>
<dbReference type="STRING" id="39966.A0A369J3W2"/>
<keyword evidence="5" id="KW-1185">Reference proteome</keyword>
<organism evidence="4 5">
    <name type="scientific">Hypsizygus marmoreus</name>
    <name type="common">White beech mushroom</name>
    <name type="synonym">Agaricus marmoreus</name>
    <dbReference type="NCBI Taxonomy" id="39966"/>
    <lineage>
        <taxon>Eukaryota</taxon>
        <taxon>Fungi</taxon>
        <taxon>Dikarya</taxon>
        <taxon>Basidiomycota</taxon>
        <taxon>Agaricomycotina</taxon>
        <taxon>Agaricomycetes</taxon>
        <taxon>Agaricomycetidae</taxon>
        <taxon>Agaricales</taxon>
        <taxon>Tricholomatineae</taxon>
        <taxon>Lyophyllaceae</taxon>
        <taxon>Hypsizygus</taxon>
    </lineage>
</organism>
<evidence type="ECO:0000313" key="5">
    <source>
        <dbReference type="Proteomes" id="UP000076154"/>
    </source>
</evidence>
<name>A0A369J3W2_HYPMA</name>
<dbReference type="OrthoDB" id="3685327at2759"/>
<dbReference type="AlphaFoldDB" id="A0A369J3W2"/>
<sequence length="231" mass="26098">MKISVLTTFLALCVVAITAIPVHDIVARTSAVEVPRGYVPADLEPRQAAGFAKDGLSLLKNILEDIERDNQARGRFTQELVSRMNQKDSSFNYVVCHSKHTYSFAGTRGTDWGHSHQEFDIKVGGTRGYEIYWFRSGKFTLQGDGGFLNWAYNGNVISKSENISKTTDHLFRLVLGCFDLYRSKQATSHNPASRFRNRTSPCQDFAHKRCTSHKSDKPHNPHRLLPERPAK</sequence>
<comment type="caution">
    <text evidence="4">The sequence shown here is derived from an EMBL/GenBank/DDBJ whole genome shotgun (WGS) entry which is preliminary data.</text>
</comment>
<feature type="region of interest" description="Disordered" evidence="1">
    <location>
        <begin position="208"/>
        <end position="231"/>
    </location>
</feature>
<accession>A0A369J3W2</accession>
<feature type="signal peptide" evidence="2">
    <location>
        <begin position="1"/>
        <end position="19"/>
    </location>
</feature>
<evidence type="ECO:0000256" key="2">
    <source>
        <dbReference type="SAM" id="SignalP"/>
    </source>
</evidence>
<protein>
    <recommendedName>
        <fullName evidence="3">DUF7888 domain-containing protein</fullName>
    </recommendedName>
</protein>
<dbReference type="InParanoid" id="A0A369J3W2"/>
<evidence type="ECO:0000259" key="3">
    <source>
        <dbReference type="Pfam" id="PF25411"/>
    </source>
</evidence>
<dbReference type="InterPro" id="IPR057210">
    <property type="entry name" value="DUF7888"/>
</dbReference>
<proteinExistence type="predicted"/>
<keyword evidence="2" id="KW-0732">Signal</keyword>
<feature type="domain" description="DUF7888" evidence="3">
    <location>
        <begin position="51"/>
        <end position="155"/>
    </location>
</feature>
<dbReference type="Pfam" id="PF25411">
    <property type="entry name" value="DUF7888"/>
    <property type="match status" value="1"/>
</dbReference>
<evidence type="ECO:0000256" key="1">
    <source>
        <dbReference type="SAM" id="MobiDB-lite"/>
    </source>
</evidence>
<dbReference type="EMBL" id="LUEZ02000223">
    <property type="protein sequence ID" value="RDB15075.1"/>
    <property type="molecule type" value="Genomic_DNA"/>
</dbReference>
<evidence type="ECO:0000313" key="4">
    <source>
        <dbReference type="EMBL" id="RDB15075.1"/>
    </source>
</evidence>
<dbReference type="Proteomes" id="UP000076154">
    <property type="component" value="Unassembled WGS sequence"/>
</dbReference>
<feature type="compositionally biased region" description="Basic and acidic residues" evidence="1">
    <location>
        <begin position="213"/>
        <end position="231"/>
    </location>
</feature>
<feature type="chain" id="PRO_5017043831" description="DUF7888 domain-containing protein" evidence="2">
    <location>
        <begin position="20"/>
        <end position="231"/>
    </location>
</feature>